<comment type="caution">
    <text evidence="3">The sequence shown here is derived from an EMBL/GenBank/DDBJ whole genome shotgun (WGS) entry which is preliminary data.</text>
</comment>
<evidence type="ECO:0000259" key="1">
    <source>
        <dbReference type="Pfam" id="PF07726"/>
    </source>
</evidence>
<dbReference type="InterPro" id="IPR011703">
    <property type="entry name" value="ATPase_AAA-3"/>
</dbReference>
<name>A0ABS7DKE6_9FIRM</name>
<dbReference type="PANTHER" id="PTHR42759">
    <property type="entry name" value="MOXR FAMILY PROTEIN"/>
    <property type="match status" value="1"/>
</dbReference>
<dbReference type="CDD" id="cd00009">
    <property type="entry name" value="AAA"/>
    <property type="match status" value="1"/>
</dbReference>
<dbReference type="Pfam" id="PF07726">
    <property type="entry name" value="AAA_3"/>
    <property type="match status" value="1"/>
</dbReference>
<dbReference type="SUPFAM" id="SSF52540">
    <property type="entry name" value="P-loop containing nucleoside triphosphate hydrolases"/>
    <property type="match status" value="1"/>
</dbReference>
<gene>
    <name evidence="3" type="ORF">J5W02_02575</name>
</gene>
<evidence type="ECO:0000313" key="4">
    <source>
        <dbReference type="Proteomes" id="UP000719942"/>
    </source>
</evidence>
<dbReference type="RefSeq" id="WP_219964434.1">
    <property type="nucleotide sequence ID" value="NZ_JAGFNZ010000001.1"/>
</dbReference>
<dbReference type="PANTHER" id="PTHR42759:SF5">
    <property type="entry name" value="METHANOL DEHYDROGENASE REGULATOR"/>
    <property type="match status" value="1"/>
</dbReference>
<feature type="domain" description="ChlI/MoxR AAA lid" evidence="2">
    <location>
        <begin position="228"/>
        <end position="288"/>
    </location>
</feature>
<dbReference type="EMBL" id="JAGFNZ010000001">
    <property type="protein sequence ID" value="MBW7571688.1"/>
    <property type="molecule type" value="Genomic_DNA"/>
</dbReference>
<dbReference type="InterPro" id="IPR027417">
    <property type="entry name" value="P-loop_NTPase"/>
</dbReference>
<protein>
    <submittedName>
        <fullName evidence="3">MoxR family ATPase</fullName>
    </submittedName>
</protein>
<evidence type="ECO:0000313" key="3">
    <source>
        <dbReference type="EMBL" id="MBW7571688.1"/>
    </source>
</evidence>
<dbReference type="PIRSF" id="PIRSF002849">
    <property type="entry name" value="AAA_ATPase_chaperone_MoxR_prd"/>
    <property type="match status" value="1"/>
</dbReference>
<accession>A0ABS7DKE6</accession>
<dbReference type="InterPro" id="IPR041628">
    <property type="entry name" value="ChlI/MoxR_AAA_lid"/>
</dbReference>
<evidence type="ECO:0000259" key="2">
    <source>
        <dbReference type="Pfam" id="PF17863"/>
    </source>
</evidence>
<dbReference type="Proteomes" id="UP000719942">
    <property type="component" value="Unassembled WGS sequence"/>
</dbReference>
<feature type="domain" description="ATPase AAA-3" evidence="1">
    <location>
        <begin position="35"/>
        <end position="165"/>
    </location>
</feature>
<proteinExistence type="predicted"/>
<sequence>MQEKAARIINEVKKAVVGKDVIIRKVLMVILAQGHILLEDIPGVGKTTLALAFSKAMSLDYKRVQFTPDVMPTDVTGFSIYNKATGSLEYKPGAALCNLFLADEINRTSSKTQSALLEVMEEGSITVDGTTHPTPKPYIVIATQNPIGSVGTQMLPDSQLDRFMVRLTMGYPELSDEIEILKRKQGDDPLESVQKAADAREILAMQNETDTVYLSNDLYGYIARLVSATRENSLIRLGASPRGSIALVKMAQASAYLSGRDYVVPKDVQSVFADVVEHRIILKPQAKIGNVTAAGLLRDILRDVPAPAVAQK</sequence>
<organism evidence="3 4">
    <name type="scientific">Caproiciproducens faecalis</name>
    <dbReference type="NCBI Taxonomy" id="2820301"/>
    <lineage>
        <taxon>Bacteria</taxon>
        <taxon>Bacillati</taxon>
        <taxon>Bacillota</taxon>
        <taxon>Clostridia</taxon>
        <taxon>Eubacteriales</taxon>
        <taxon>Acutalibacteraceae</taxon>
        <taxon>Caproiciproducens</taxon>
    </lineage>
</organism>
<reference evidence="3 4" key="1">
    <citation type="submission" date="2021-03" db="EMBL/GenBank/DDBJ databases">
        <title>Caproiciproducens sp. nov. isolated from feces of cow.</title>
        <authorList>
            <person name="Choi J.-Y."/>
        </authorList>
    </citation>
    <scope>NUCLEOTIDE SEQUENCE [LARGE SCALE GENOMIC DNA]</scope>
    <source>
        <strain evidence="3 4">AGMB10547</strain>
    </source>
</reference>
<dbReference type="Gene3D" id="3.40.50.300">
    <property type="entry name" value="P-loop containing nucleotide triphosphate hydrolases"/>
    <property type="match status" value="1"/>
</dbReference>
<dbReference type="InterPro" id="IPR050764">
    <property type="entry name" value="CbbQ/NirQ/NorQ/GpvN"/>
</dbReference>
<keyword evidence="4" id="KW-1185">Reference proteome</keyword>
<dbReference type="Pfam" id="PF17863">
    <property type="entry name" value="AAA_lid_2"/>
    <property type="match status" value="1"/>
</dbReference>
<dbReference type="Gene3D" id="1.10.8.80">
    <property type="entry name" value="Magnesium chelatase subunit I, C-Terminal domain"/>
    <property type="match status" value="1"/>
</dbReference>